<name>A0AA40DJ48_9PEZI</name>
<dbReference type="Proteomes" id="UP001172101">
    <property type="component" value="Unassembled WGS sequence"/>
</dbReference>
<organism evidence="1 2">
    <name type="scientific">Lasiosphaeria miniovina</name>
    <dbReference type="NCBI Taxonomy" id="1954250"/>
    <lineage>
        <taxon>Eukaryota</taxon>
        <taxon>Fungi</taxon>
        <taxon>Dikarya</taxon>
        <taxon>Ascomycota</taxon>
        <taxon>Pezizomycotina</taxon>
        <taxon>Sordariomycetes</taxon>
        <taxon>Sordariomycetidae</taxon>
        <taxon>Sordariales</taxon>
        <taxon>Lasiosphaeriaceae</taxon>
        <taxon>Lasiosphaeria</taxon>
    </lineage>
</organism>
<dbReference type="RefSeq" id="XP_060290095.1">
    <property type="nucleotide sequence ID" value="XM_060443011.1"/>
</dbReference>
<protein>
    <submittedName>
        <fullName evidence="1">Uncharacterized protein</fullName>
    </submittedName>
</protein>
<comment type="caution">
    <text evidence="1">The sequence shown here is derived from an EMBL/GenBank/DDBJ whole genome shotgun (WGS) entry which is preliminary data.</text>
</comment>
<dbReference type="EMBL" id="JAUIRO010000008">
    <property type="protein sequence ID" value="KAK0703236.1"/>
    <property type="molecule type" value="Genomic_DNA"/>
</dbReference>
<dbReference type="AlphaFoldDB" id="A0AA40DJ48"/>
<keyword evidence="2" id="KW-1185">Reference proteome</keyword>
<gene>
    <name evidence="1" type="ORF">B0T26DRAFT_730407</name>
</gene>
<evidence type="ECO:0000313" key="2">
    <source>
        <dbReference type="Proteomes" id="UP001172101"/>
    </source>
</evidence>
<dbReference type="GeneID" id="85326281"/>
<sequence>MGRRTASASGLAVSLFLLLRCCSISRMVCFCLGVVLLKGLPLLGCRLTEASGSPKPPLCRHLPPTLLPTLLPRWSFCPSGRPVSQPSELSSF</sequence>
<evidence type="ECO:0000313" key="1">
    <source>
        <dbReference type="EMBL" id="KAK0703236.1"/>
    </source>
</evidence>
<reference evidence="1" key="1">
    <citation type="submission" date="2023-06" db="EMBL/GenBank/DDBJ databases">
        <title>Genome-scale phylogeny and comparative genomics of the fungal order Sordariales.</title>
        <authorList>
            <consortium name="Lawrence Berkeley National Laboratory"/>
            <person name="Hensen N."/>
            <person name="Bonometti L."/>
            <person name="Westerberg I."/>
            <person name="Brannstrom I.O."/>
            <person name="Guillou S."/>
            <person name="Cros-Aarteil S."/>
            <person name="Calhoun S."/>
            <person name="Haridas S."/>
            <person name="Kuo A."/>
            <person name="Mondo S."/>
            <person name="Pangilinan J."/>
            <person name="Riley R."/>
            <person name="LaButti K."/>
            <person name="Andreopoulos B."/>
            <person name="Lipzen A."/>
            <person name="Chen C."/>
            <person name="Yanf M."/>
            <person name="Daum C."/>
            <person name="Ng V."/>
            <person name="Clum A."/>
            <person name="Steindorff A."/>
            <person name="Ohm R."/>
            <person name="Martin F."/>
            <person name="Silar P."/>
            <person name="Natvig D."/>
            <person name="Lalanne C."/>
            <person name="Gautier V."/>
            <person name="Ament-velasquez S.L."/>
            <person name="Kruys A."/>
            <person name="Hutchinson M.I."/>
            <person name="Powell A.J."/>
            <person name="Barry K."/>
            <person name="Miller A.N."/>
            <person name="Grigoriev I.V."/>
            <person name="Debuchy R."/>
            <person name="Gladieux P."/>
            <person name="Thoren M.H."/>
            <person name="Johannesson H."/>
        </authorList>
    </citation>
    <scope>NUCLEOTIDE SEQUENCE</scope>
    <source>
        <strain evidence="1">SMH2392-1A</strain>
    </source>
</reference>
<proteinExistence type="predicted"/>
<accession>A0AA40DJ48</accession>